<comment type="cofactor">
    <cofactor evidence="1">
        <name>pyridoxal 5'-phosphate</name>
        <dbReference type="ChEBI" id="CHEBI:597326"/>
    </cofactor>
</comment>
<dbReference type="InterPro" id="IPR009006">
    <property type="entry name" value="Ala_racemase/Decarboxylase_C"/>
</dbReference>
<dbReference type="Gene3D" id="3.20.20.10">
    <property type="entry name" value="Alanine racemase"/>
    <property type="match status" value="1"/>
</dbReference>
<reference evidence="4" key="1">
    <citation type="journal article" date="2013" name="Environ. Microbiol.">
        <title>Microbiota from the distal guts of lean and obese adolescents exhibit partial functional redundancy besides clear differences in community structure.</title>
        <authorList>
            <person name="Ferrer M."/>
            <person name="Ruiz A."/>
            <person name="Lanza F."/>
            <person name="Haange S.B."/>
            <person name="Oberbach A."/>
            <person name="Till H."/>
            <person name="Bargiela R."/>
            <person name="Campoy C."/>
            <person name="Segura M.T."/>
            <person name="Richter M."/>
            <person name="von Bergen M."/>
            <person name="Seifert J."/>
            <person name="Suarez A."/>
        </authorList>
    </citation>
    <scope>NUCLEOTIDE SEQUENCE</scope>
</reference>
<dbReference type="EMBL" id="AJWY01005168">
    <property type="protein sequence ID" value="EKC70370.1"/>
    <property type="molecule type" value="Genomic_DNA"/>
</dbReference>
<sequence length="114" mass="13038">MSKVPFTTKEKLEEIIKQIPTPFHIYDEKGIRETARKLYDAFSWNKGFREYFAVKATPNPYIMEILKEEGCGFDCSSYTELMLSDKVGAKQHDIMFSSNATPERISSLLTSSAL</sequence>
<protein>
    <submittedName>
        <fullName evidence="4">Diaminopimelate decarboxylase</fullName>
    </submittedName>
</protein>
<dbReference type="InterPro" id="IPR000183">
    <property type="entry name" value="Orn/DAP/Arg_de-COase"/>
</dbReference>
<name>K1TW04_9ZZZZ</name>
<dbReference type="AlphaFoldDB" id="K1TW04"/>
<proteinExistence type="predicted"/>
<dbReference type="Pfam" id="PF02784">
    <property type="entry name" value="Orn_Arg_deC_N"/>
    <property type="match status" value="1"/>
</dbReference>
<dbReference type="GO" id="GO:0009089">
    <property type="term" value="P:lysine biosynthetic process via diaminopimelate"/>
    <property type="evidence" value="ECO:0007669"/>
    <property type="project" value="TreeGrafter"/>
</dbReference>
<accession>K1TW04</accession>
<keyword evidence="2" id="KW-0663">Pyridoxal phosphate</keyword>
<dbReference type="GO" id="GO:0008836">
    <property type="term" value="F:diaminopimelate decarboxylase activity"/>
    <property type="evidence" value="ECO:0007669"/>
    <property type="project" value="TreeGrafter"/>
</dbReference>
<gene>
    <name evidence="4" type="ORF">LEA_07818</name>
</gene>
<dbReference type="InterPro" id="IPR029066">
    <property type="entry name" value="PLP-binding_barrel"/>
</dbReference>
<dbReference type="PANTHER" id="PTHR43727:SF2">
    <property type="entry name" value="GROUP IV DECARBOXYLASE"/>
    <property type="match status" value="1"/>
</dbReference>
<organism evidence="4">
    <name type="scientific">human gut metagenome</name>
    <dbReference type="NCBI Taxonomy" id="408170"/>
    <lineage>
        <taxon>unclassified sequences</taxon>
        <taxon>metagenomes</taxon>
        <taxon>organismal metagenomes</taxon>
    </lineage>
</organism>
<evidence type="ECO:0000313" key="4">
    <source>
        <dbReference type="EMBL" id="EKC70370.1"/>
    </source>
</evidence>
<comment type="caution">
    <text evidence="4">The sequence shown here is derived from an EMBL/GenBank/DDBJ whole genome shotgun (WGS) entry which is preliminary data.</text>
</comment>
<evidence type="ECO:0000259" key="3">
    <source>
        <dbReference type="Pfam" id="PF02784"/>
    </source>
</evidence>
<dbReference type="SUPFAM" id="SSF51419">
    <property type="entry name" value="PLP-binding barrel"/>
    <property type="match status" value="1"/>
</dbReference>
<dbReference type="Gene3D" id="2.40.37.10">
    <property type="entry name" value="Lyase, Ornithine Decarboxylase, Chain A, domain 1"/>
    <property type="match status" value="1"/>
</dbReference>
<evidence type="ECO:0000256" key="1">
    <source>
        <dbReference type="ARBA" id="ARBA00001933"/>
    </source>
</evidence>
<dbReference type="InterPro" id="IPR022644">
    <property type="entry name" value="De-COase2_N"/>
</dbReference>
<dbReference type="PRINTS" id="PR01179">
    <property type="entry name" value="ODADCRBXLASE"/>
</dbReference>
<dbReference type="PANTHER" id="PTHR43727">
    <property type="entry name" value="DIAMINOPIMELATE DECARBOXYLASE"/>
    <property type="match status" value="1"/>
</dbReference>
<feature type="domain" description="Orn/DAP/Arg decarboxylase 2 N-terminal" evidence="3">
    <location>
        <begin position="36"/>
        <end position="100"/>
    </location>
</feature>
<evidence type="ECO:0000256" key="2">
    <source>
        <dbReference type="ARBA" id="ARBA00022898"/>
    </source>
</evidence>